<evidence type="ECO:0008006" key="3">
    <source>
        <dbReference type="Google" id="ProtNLM"/>
    </source>
</evidence>
<dbReference type="InterPro" id="IPR027417">
    <property type="entry name" value="P-loop_NTPase"/>
</dbReference>
<sequence>MKQLFFDSEFCSMGRWIALVAAEKLGLAFYDDQELFKLADPEDLNAKQAAELTEWLKVTENDYQAVSQNLKFRQTEQAFRQAVQQALAKGPCAIHERGSVDLKSEDTLAIMIYNSDVKDKSQRVGFEKKYSQEELSEQQRLLLLKQEDQARRLYKNAAAGQEIWGKKEYYDLCIDTAAFSKEKCVDILVNALSESAISNEDFTKIVIEKYGVVE</sequence>
<accession>A0A4P5PF48</accession>
<dbReference type="Proteomes" id="UP000290567">
    <property type="component" value="Unassembled WGS sequence"/>
</dbReference>
<protein>
    <recommendedName>
        <fullName evidence="3">Cytidylate kinase</fullName>
    </recommendedName>
</protein>
<dbReference type="Pfam" id="PF13189">
    <property type="entry name" value="Cytidylate_kin2"/>
    <property type="match status" value="1"/>
</dbReference>
<organism evidence="1 2">
    <name type="scientific">Enterococcus florum</name>
    <dbReference type="NCBI Taxonomy" id="2480627"/>
    <lineage>
        <taxon>Bacteria</taxon>
        <taxon>Bacillati</taxon>
        <taxon>Bacillota</taxon>
        <taxon>Bacilli</taxon>
        <taxon>Lactobacillales</taxon>
        <taxon>Enterococcaceae</taxon>
        <taxon>Enterococcus</taxon>
    </lineage>
</organism>
<name>A0A4P5PF48_9ENTE</name>
<dbReference type="OrthoDB" id="9781180at2"/>
<reference evidence="2" key="1">
    <citation type="submission" date="2019-02" db="EMBL/GenBank/DDBJ databases">
        <title>Draft genome sequence of Enterococcus sp. Gos25-1.</title>
        <authorList>
            <person name="Tanaka N."/>
            <person name="Shiwa Y."/>
            <person name="Fujita N."/>
        </authorList>
    </citation>
    <scope>NUCLEOTIDE SEQUENCE [LARGE SCALE GENOMIC DNA]</scope>
    <source>
        <strain evidence="2">Gos25-1</strain>
    </source>
</reference>
<dbReference type="EMBL" id="BJCC01000024">
    <property type="protein sequence ID" value="GCF94848.1"/>
    <property type="molecule type" value="Genomic_DNA"/>
</dbReference>
<evidence type="ECO:0000313" key="2">
    <source>
        <dbReference type="Proteomes" id="UP000290567"/>
    </source>
</evidence>
<gene>
    <name evidence="1" type="ORF">NRIC_27390</name>
</gene>
<dbReference type="AlphaFoldDB" id="A0A4P5PF48"/>
<proteinExistence type="predicted"/>
<dbReference type="Gene3D" id="3.40.50.300">
    <property type="entry name" value="P-loop containing nucleotide triphosphate hydrolases"/>
    <property type="match status" value="1"/>
</dbReference>
<comment type="caution">
    <text evidence="1">The sequence shown here is derived from an EMBL/GenBank/DDBJ whole genome shotgun (WGS) entry which is preliminary data.</text>
</comment>
<evidence type="ECO:0000313" key="1">
    <source>
        <dbReference type="EMBL" id="GCF94848.1"/>
    </source>
</evidence>
<dbReference type="RefSeq" id="WP_146623253.1">
    <property type="nucleotide sequence ID" value="NZ_BJCC01000024.1"/>
</dbReference>
<keyword evidence="2" id="KW-1185">Reference proteome</keyword>